<proteinExistence type="predicted"/>
<sequence length="56" mass="6644">MFWIIISIILACITILTLISNLKKDDEIEALKYTIITLSNDIDFDKAFEEYERFKK</sequence>
<evidence type="ECO:0000313" key="5">
    <source>
        <dbReference type="Proteomes" id="UP000321057"/>
    </source>
</evidence>
<organism evidence="3 4">
    <name type="scientific">Staphylococcus gallinarum</name>
    <dbReference type="NCBI Taxonomy" id="1293"/>
    <lineage>
        <taxon>Bacteria</taxon>
        <taxon>Bacillati</taxon>
        <taxon>Bacillota</taxon>
        <taxon>Bacilli</taxon>
        <taxon>Bacillales</taxon>
        <taxon>Staphylococcaceae</taxon>
        <taxon>Staphylococcus</taxon>
    </lineage>
</organism>
<keyword evidence="1" id="KW-0812">Transmembrane</keyword>
<dbReference type="AlphaFoldDB" id="A0A380FFB1"/>
<dbReference type="Proteomes" id="UP000321057">
    <property type="component" value="Unassembled WGS sequence"/>
</dbReference>
<evidence type="ECO:0000313" key="3">
    <source>
        <dbReference type="EMBL" id="SUM32111.1"/>
    </source>
</evidence>
<gene>
    <name evidence="3" type="ORF">NCTC12195_01551</name>
    <name evidence="2" type="ORF">SGA02_03840</name>
</gene>
<evidence type="ECO:0000256" key="1">
    <source>
        <dbReference type="SAM" id="Phobius"/>
    </source>
</evidence>
<keyword evidence="5" id="KW-1185">Reference proteome</keyword>
<dbReference type="Proteomes" id="UP000255277">
    <property type="component" value="Unassembled WGS sequence"/>
</dbReference>
<keyword evidence="1" id="KW-0472">Membrane</keyword>
<evidence type="ECO:0000313" key="2">
    <source>
        <dbReference type="EMBL" id="GEQ04556.1"/>
    </source>
</evidence>
<dbReference type="EMBL" id="BKAX01000001">
    <property type="protein sequence ID" value="GEQ04556.1"/>
    <property type="molecule type" value="Genomic_DNA"/>
</dbReference>
<dbReference type="Pfam" id="PF07438">
    <property type="entry name" value="DUF1514"/>
    <property type="match status" value="1"/>
</dbReference>
<reference evidence="3 4" key="1">
    <citation type="submission" date="2018-06" db="EMBL/GenBank/DDBJ databases">
        <authorList>
            <consortium name="Pathogen Informatics"/>
            <person name="Doyle S."/>
        </authorList>
    </citation>
    <scope>NUCLEOTIDE SEQUENCE [LARGE SCALE GENOMIC DNA]</scope>
    <source>
        <strain evidence="3 4">NCTC12195</strain>
    </source>
</reference>
<protein>
    <submittedName>
        <fullName evidence="3">Protein of uncharacterized function (DUF1514)</fullName>
    </submittedName>
</protein>
<accession>A0A380FFB1</accession>
<keyword evidence="1" id="KW-1133">Transmembrane helix</keyword>
<name>A0A380FFB1_STAGA</name>
<dbReference type="EMBL" id="UHDK01000001">
    <property type="protein sequence ID" value="SUM32111.1"/>
    <property type="molecule type" value="Genomic_DNA"/>
</dbReference>
<dbReference type="RefSeq" id="WP_119198828.1">
    <property type="nucleotide sequence ID" value="NZ_BKAX01000001.1"/>
</dbReference>
<evidence type="ECO:0000313" key="4">
    <source>
        <dbReference type="Proteomes" id="UP000255277"/>
    </source>
</evidence>
<feature type="transmembrane region" description="Helical" evidence="1">
    <location>
        <begin position="6"/>
        <end position="22"/>
    </location>
</feature>
<reference evidence="2 5" key="2">
    <citation type="submission" date="2019-07" db="EMBL/GenBank/DDBJ databases">
        <title>Whole genome shotgun sequence of Staphylococcus gallinarum NBRC 109767.</title>
        <authorList>
            <person name="Hosoyama A."/>
            <person name="Uohara A."/>
            <person name="Ohji S."/>
            <person name="Ichikawa N."/>
        </authorList>
    </citation>
    <scope>NUCLEOTIDE SEQUENCE [LARGE SCALE GENOMIC DNA]</scope>
    <source>
        <strain evidence="2 5">NBRC 109767</strain>
    </source>
</reference>
<dbReference type="InterPro" id="IPR009999">
    <property type="entry name" value="DUF1514"/>
</dbReference>